<dbReference type="EMBL" id="DSOV01000043">
    <property type="protein sequence ID" value="HEN42620.1"/>
    <property type="molecule type" value="Genomic_DNA"/>
</dbReference>
<comment type="caution">
    <text evidence="7">The sequence shown here is derived from an EMBL/GenBank/DDBJ whole genome shotgun (WGS) entry which is preliminary data.</text>
</comment>
<feature type="transmembrane region" description="Helical" evidence="6">
    <location>
        <begin position="299"/>
        <end position="324"/>
    </location>
</feature>
<sequence length="438" mass="46876">MKSLLYRIIPAGRTARDVLRVLSGSLATTALNFFVSIGIARLVSVDAYGLFGTANVMLTLVPMVVDAGLSVSLVRFLGDGRHDRRQLLSTILTVKLLTGAVMVLAALLLREPLAVALFGSDDHALLLVIVAVGCAIANVAMALQAYSQAGRDFVGFTLQTLLPTLVKCIAVLVLVITSTVSLLSVVAVTSLATVTGLVYGIWRHRRDLTPQPSPAVLGQLLAFGKWIALTGILSALLMRTDMFMLTVYGDSRQVGFYYAAFQLAFAFPLVTMSVTNVLLPMATGIRGAEERRRYVHRVLRFTPVVAALAAAVVLLAPVVVPLLFGQRYVAAAAPFAILASVFILGMIVTPLGLVILSINRPELQTFTFLVQLAVNVVVDYLLIPQQGATGAAWGTFAAKVAGALLTFLLVRRYVFGREGCRQRHDGAADEQARIGVAK</sequence>
<reference evidence="7" key="1">
    <citation type="journal article" date="2020" name="mSystems">
        <title>Genome- and Community-Level Interaction Insights into Carbon Utilization and Element Cycling Functions of Hydrothermarchaeota in Hydrothermal Sediment.</title>
        <authorList>
            <person name="Zhou Z."/>
            <person name="Liu Y."/>
            <person name="Xu W."/>
            <person name="Pan J."/>
            <person name="Luo Z.H."/>
            <person name="Li M."/>
        </authorList>
    </citation>
    <scope>NUCLEOTIDE SEQUENCE [LARGE SCALE GENOMIC DNA]</scope>
    <source>
        <strain evidence="7">SpSt-349</strain>
    </source>
</reference>
<gene>
    <name evidence="7" type="ORF">ENQ87_09630</name>
</gene>
<dbReference type="AlphaFoldDB" id="A0A831UER1"/>
<dbReference type="PANTHER" id="PTHR30250:SF11">
    <property type="entry name" value="O-ANTIGEN TRANSPORTER-RELATED"/>
    <property type="match status" value="1"/>
</dbReference>
<feature type="transmembrane region" description="Helical" evidence="6">
    <location>
        <begin position="395"/>
        <end position="414"/>
    </location>
</feature>
<keyword evidence="4 6" id="KW-1133">Transmembrane helix</keyword>
<feature type="transmembrane region" description="Helical" evidence="6">
    <location>
        <begin position="21"/>
        <end position="44"/>
    </location>
</feature>
<protein>
    <recommendedName>
        <fullName evidence="8">Undecaprenyl-diphospho-oligosaccharide flippase</fullName>
    </recommendedName>
</protein>
<comment type="subcellular location">
    <subcellularLocation>
        <location evidence="1">Cell membrane</location>
        <topology evidence="1">Multi-pass membrane protein</topology>
    </subcellularLocation>
</comment>
<dbReference type="PANTHER" id="PTHR30250">
    <property type="entry name" value="PST FAMILY PREDICTED COLANIC ACID TRANSPORTER"/>
    <property type="match status" value="1"/>
</dbReference>
<keyword evidence="2" id="KW-1003">Cell membrane</keyword>
<evidence type="ECO:0000256" key="2">
    <source>
        <dbReference type="ARBA" id="ARBA00022475"/>
    </source>
</evidence>
<organism evidence="7">
    <name type="scientific">Geobacter metallireducens</name>
    <dbReference type="NCBI Taxonomy" id="28232"/>
    <lineage>
        <taxon>Bacteria</taxon>
        <taxon>Pseudomonadati</taxon>
        <taxon>Thermodesulfobacteriota</taxon>
        <taxon>Desulfuromonadia</taxon>
        <taxon>Geobacterales</taxon>
        <taxon>Geobacteraceae</taxon>
        <taxon>Geobacter</taxon>
    </lineage>
</organism>
<proteinExistence type="predicted"/>
<evidence type="ECO:0008006" key="8">
    <source>
        <dbReference type="Google" id="ProtNLM"/>
    </source>
</evidence>
<dbReference type="GO" id="GO:0005886">
    <property type="term" value="C:plasma membrane"/>
    <property type="evidence" value="ECO:0007669"/>
    <property type="project" value="UniProtKB-SubCell"/>
</dbReference>
<feature type="transmembrane region" description="Helical" evidence="6">
    <location>
        <begin position="363"/>
        <end position="383"/>
    </location>
</feature>
<feature type="transmembrane region" description="Helical" evidence="6">
    <location>
        <begin position="182"/>
        <end position="202"/>
    </location>
</feature>
<evidence type="ECO:0000313" key="7">
    <source>
        <dbReference type="EMBL" id="HEN42620.1"/>
    </source>
</evidence>
<evidence type="ECO:0000256" key="5">
    <source>
        <dbReference type="ARBA" id="ARBA00023136"/>
    </source>
</evidence>
<keyword evidence="5 6" id="KW-0472">Membrane</keyword>
<accession>A0A831UER1</accession>
<feature type="transmembrane region" description="Helical" evidence="6">
    <location>
        <begin position="214"/>
        <end position="236"/>
    </location>
</feature>
<feature type="transmembrane region" description="Helical" evidence="6">
    <location>
        <begin position="256"/>
        <end position="279"/>
    </location>
</feature>
<name>A0A831UER1_GEOME</name>
<evidence type="ECO:0000256" key="4">
    <source>
        <dbReference type="ARBA" id="ARBA00022989"/>
    </source>
</evidence>
<keyword evidence="3 6" id="KW-0812">Transmembrane</keyword>
<evidence type="ECO:0000256" key="3">
    <source>
        <dbReference type="ARBA" id="ARBA00022692"/>
    </source>
</evidence>
<feature type="transmembrane region" description="Helical" evidence="6">
    <location>
        <begin position="330"/>
        <end position="356"/>
    </location>
</feature>
<dbReference type="InterPro" id="IPR050833">
    <property type="entry name" value="Poly_Biosynth_Transport"/>
</dbReference>
<evidence type="ECO:0000256" key="6">
    <source>
        <dbReference type="SAM" id="Phobius"/>
    </source>
</evidence>
<feature type="transmembrane region" description="Helical" evidence="6">
    <location>
        <begin position="56"/>
        <end position="78"/>
    </location>
</feature>
<feature type="transmembrane region" description="Helical" evidence="6">
    <location>
        <begin position="124"/>
        <end position="146"/>
    </location>
</feature>
<dbReference type="Pfam" id="PF13440">
    <property type="entry name" value="Polysacc_synt_3"/>
    <property type="match status" value="1"/>
</dbReference>
<feature type="transmembrane region" description="Helical" evidence="6">
    <location>
        <begin position="90"/>
        <end position="109"/>
    </location>
</feature>
<evidence type="ECO:0000256" key="1">
    <source>
        <dbReference type="ARBA" id="ARBA00004651"/>
    </source>
</evidence>
<feature type="transmembrane region" description="Helical" evidence="6">
    <location>
        <begin position="153"/>
        <end position="176"/>
    </location>
</feature>